<dbReference type="InterPro" id="IPR006059">
    <property type="entry name" value="SBP"/>
</dbReference>
<evidence type="ECO:0000313" key="4">
    <source>
        <dbReference type="EMBL" id="MBB4141281.1"/>
    </source>
</evidence>
<dbReference type="PANTHER" id="PTHR30006:SF2">
    <property type="entry name" value="ABC TRANSPORTER SUBSTRATE-BINDING PROTEIN"/>
    <property type="match status" value="1"/>
</dbReference>
<dbReference type="SUPFAM" id="SSF53850">
    <property type="entry name" value="Periplasmic binding protein-like II"/>
    <property type="match status" value="1"/>
</dbReference>
<feature type="chain" id="PRO_5041348432" evidence="3">
    <location>
        <begin position="30"/>
        <end position="371"/>
    </location>
</feature>
<sequence length="371" mass="39842">MRFHHSKNPSRIALGVLTVGALVVLSSCASSTPEPEESAAGVDFPVATGSGSPTVLDDAEWESLVEAANAEGELIVYSSPPGTEETFAQFSEDYPDITVTVVREPTSDLIARMDQEIDAGVAGADVTWHSQPAWAATRAEDGALNALQLSPEAAELGWGEFATDDYYLQIMANPYLLGWNTTLGEPVDNIQDLLAKAGDTPVGIAEPISQNGMFQLQTWMDEYGEDFLGELAALNHTVIRSTTPLAQSLAAGEVGYAILMQPGLLDQLKEEGAPVEQIVPDDGLVTGFAYGPMTLAGADHPAAAQVFVNWLMSQPTQQLLVDSHGPLAVPIILDGTENALAWDEVQAVDDAEWPQERRDEFRAVWDSYFLP</sequence>
<dbReference type="PANTHER" id="PTHR30006">
    <property type="entry name" value="THIAMINE-BINDING PERIPLASMIC PROTEIN-RELATED"/>
    <property type="match status" value="1"/>
</dbReference>
<gene>
    <name evidence="4" type="ORF">BKA10_003075</name>
</gene>
<dbReference type="RefSeq" id="WP_183500773.1">
    <property type="nucleotide sequence ID" value="NZ_BAABCO010000003.1"/>
</dbReference>
<dbReference type="EMBL" id="JACIFH010000001">
    <property type="protein sequence ID" value="MBB4141281.1"/>
    <property type="molecule type" value="Genomic_DNA"/>
</dbReference>
<dbReference type="PROSITE" id="PS51257">
    <property type="entry name" value="PROKAR_LIPOPROTEIN"/>
    <property type="match status" value="1"/>
</dbReference>
<evidence type="ECO:0000256" key="2">
    <source>
        <dbReference type="SAM" id="MobiDB-lite"/>
    </source>
</evidence>
<evidence type="ECO:0000313" key="5">
    <source>
        <dbReference type="Proteomes" id="UP000549113"/>
    </source>
</evidence>
<accession>A0AA40SS66</accession>
<feature type="region of interest" description="Disordered" evidence="2">
    <location>
        <begin position="32"/>
        <end position="53"/>
    </location>
</feature>
<dbReference type="Pfam" id="PF13416">
    <property type="entry name" value="SBP_bac_8"/>
    <property type="match status" value="1"/>
</dbReference>
<keyword evidence="5" id="KW-1185">Reference proteome</keyword>
<dbReference type="AlphaFoldDB" id="A0AA40SS66"/>
<dbReference type="Gene3D" id="3.40.190.10">
    <property type="entry name" value="Periplasmic binding protein-like II"/>
    <property type="match status" value="2"/>
</dbReference>
<evidence type="ECO:0000256" key="1">
    <source>
        <dbReference type="ARBA" id="ARBA00022729"/>
    </source>
</evidence>
<protein>
    <submittedName>
        <fullName evidence="4">Iron(III) transport system substrate-binding protein</fullName>
    </submittedName>
</protein>
<feature type="signal peptide" evidence="3">
    <location>
        <begin position="1"/>
        <end position="29"/>
    </location>
</feature>
<keyword evidence="1 3" id="KW-0732">Signal</keyword>
<reference evidence="4 5" key="1">
    <citation type="submission" date="2020-08" db="EMBL/GenBank/DDBJ databases">
        <title>Sequencing the genomes of 1000 actinobacteria strains.</title>
        <authorList>
            <person name="Klenk H.-P."/>
        </authorList>
    </citation>
    <scope>NUCLEOTIDE SEQUENCE [LARGE SCALE GENOMIC DNA]</scope>
    <source>
        <strain evidence="4 5">DSM 19600</strain>
    </source>
</reference>
<comment type="caution">
    <text evidence="4">The sequence shown here is derived from an EMBL/GenBank/DDBJ whole genome shotgun (WGS) entry which is preliminary data.</text>
</comment>
<organism evidence="4 5">
    <name type="scientific">Microbacterium invictum</name>
    <dbReference type="NCBI Taxonomy" id="515415"/>
    <lineage>
        <taxon>Bacteria</taxon>
        <taxon>Bacillati</taxon>
        <taxon>Actinomycetota</taxon>
        <taxon>Actinomycetes</taxon>
        <taxon>Micrococcales</taxon>
        <taxon>Microbacteriaceae</taxon>
        <taxon>Microbacterium</taxon>
    </lineage>
</organism>
<evidence type="ECO:0000256" key="3">
    <source>
        <dbReference type="SAM" id="SignalP"/>
    </source>
</evidence>
<name>A0AA40SS66_9MICO</name>
<proteinExistence type="predicted"/>
<dbReference type="Proteomes" id="UP000549113">
    <property type="component" value="Unassembled WGS sequence"/>
</dbReference>